<feature type="transmembrane region" description="Helical" evidence="1">
    <location>
        <begin position="45"/>
        <end position="68"/>
    </location>
</feature>
<feature type="transmembrane region" description="Helical" evidence="1">
    <location>
        <begin position="88"/>
        <end position="113"/>
    </location>
</feature>
<evidence type="ECO:0000313" key="2">
    <source>
        <dbReference type="EMBL" id="GFT70366.1"/>
    </source>
</evidence>
<keyword evidence="1" id="KW-0472">Membrane</keyword>
<name>A0A8X6PJV1_NEPPI</name>
<comment type="caution">
    <text evidence="2">The sequence shown here is derived from an EMBL/GenBank/DDBJ whole genome shotgun (WGS) entry which is preliminary data.</text>
</comment>
<keyword evidence="1" id="KW-0812">Transmembrane</keyword>
<sequence length="117" mass="12985">MASSRKVLPLPAASKRCCAYFAGIKSGRAWLFTTYRKASFKVAQVYNLLPCVLVPVLATFKAMLSHLLPGVLYSNGLCKYVTYKSSMAGYVLLCHCFYVNNVCFYGAFVPCCYCDCL</sequence>
<evidence type="ECO:0000313" key="3">
    <source>
        <dbReference type="Proteomes" id="UP000887013"/>
    </source>
</evidence>
<dbReference type="EMBL" id="BMAW01020849">
    <property type="protein sequence ID" value="GFT70366.1"/>
    <property type="molecule type" value="Genomic_DNA"/>
</dbReference>
<reference evidence="2" key="1">
    <citation type="submission" date="2020-08" db="EMBL/GenBank/DDBJ databases">
        <title>Multicomponent nature underlies the extraordinary mechanical properties of spider dragline silk.</title>
        <authorList>
            <person name="Kono N."/>
            <person name="Nakamura H."/>
            <person name="Mori M."/>
            <person name="Yoshida Y."/>
            <person name="Ohtoshi R."/>
            <person name="Malay A.D."/>
            <person name="Moran D.A.P."/>
            <person name="Tomita M."/>
            <person name="Numata K."/>
            <person name="Arakawa K."/>
        </authorList>
    </citation>
    <scope>NUCLEOTIDE SEQUENCE</scope>
</reference>
<gene>
    <name evidence="2" type="ORF">NPIL_247111</name>
</gene>
<proteinExistence type="predicted"/>
<keyword evidence="1" id="KW-1133">Transmembrane helix</keyword>
<organism evidence="2 3">
    <name type="scientific">Nephila pilipes</name>
    <name type="common">Giant wood spider</name>
    <name type="synonym">Nephila maculata</name>
    <dbReference type="NCBI Taxonomy" id="299642"/>
    <lineage>
        <taxon>Eukaryota</taxon>
        <taxon>Metazoa</taxon>
        <taxon>Ecdysozoa</taxon>
        <taxon>Arthropoda</taxon>
        <taxon>Chelicerata</taxon>
        <taxon>Arachnida</taxon>
        <taxon>Araneae</taxon>
        <taxon>Araneomorphae</taxon>
        <taxon>Entelegynae</taxon>
        <taxon>Araneoidea</taxon>
        <taxon>Nephilidae</taxon>
        <taxon>Nephila</taxon>
    </lineage>
</organism>
<dbReference type="Proteomes" id="UP000887013">
    <property type="component" value="Unassembled WGS sequence"/>
</dbReference>
<protein>
    <submittedName>
        <fullName evidence="2">Uncharacterized protein</fullName>
    </submittedName>
</protein>
<accession>A0A8X6PJV1</accession>
<evidence type="ECO:0000256" key="1">
    <source>
        <dbReference type="SAM" id="Phobius"/>
    </source>
</evidence>
<dbReference type="AlphaFoldDB" id="A0A8X6PJV1"/>
<keyword evidence="3" id="KW-1185">Reference proteome</keyword>